<dbReference type="AlphaFoldDB" id="A0A2P6PQL5"/>
<proteinExistence type="predicted"/>
<dbReference type="EMBL" id="PDCK01000044">
    <property type="protein sequence ID" value="PRQ24218.1"/>
    <property type="molecule type" value="Genomic_DNA"/>
</dbReference>
<organism evidence="1 2">
    <name type="scientific">Rosa chinensis</name>
    <name type="common">China rose</name>
    <dbReference type="NCBI Taxonomy" id="74649"/>
    <lineage>
        <taxon>Eukaryota</taxon>
        <taxon>Viridiplantae</taxon>
        <taxon>Streptophyta</taxon>
        <taxon>Embryophyta</taxon>
        <taxon>Tracheophyta</taxon>
        <taxon>Spermatophyta</taxon>
        <taxon>Magnoliopsida</taxon>
        <taxon>eudicotyledons</taxon>
        <taxon>Gunneridae</taxon>
        <taxon>Pentapetalae</taxon>
        <taxon>rosids</taxon>
        <taxon>fabids</taxon>
        <taxon>Rosales</taxon>
        <taxon>Rosaceae</taxon>
        <taxon>Rosoideae</taxon>
        <taxon>Rosoideae incertae sedis</taxon>
        <taxon>Rosa</taxon>
    </lineage>
</organism>
<gene>
    <name evidence="1" type="ORF">RchiOBHm_Chr6g0269971</name>
</gene>
<dbReference type="Gramene" id="PRQ24218">
    <property type="protein sequence ID" value="PRQ24218"/>
    <property type="gene ID" value="RchiOBHm_Chr6g0269971"/>
</dbReference>
<protein>
    <submittedName>
        <fullName evidence="1">Uncharacterized protein</fullName>
    </submittedName>
</protein>
<reference evidence="1 2" key="1">
    <citation type="journal article" date="2018" name="Nat. Genet.">
        <title>The Rosa genome provides new insights in the design of modern roses.</title>
        <authorList>
            <person name="Bendahmane M."/>
        </authorList>
    </citation>
    <scope>NUCLEOTIDE SEQUENCE [LARGE SCALE GENOMIC DNA]</scope>
    <source>
        <strain evidence="2">cv. Old Blush</strain>
    </source>
</reference>
<keyword evidence="2" id="KW-1185">Reference proteome</keyword>
<evidence type="ECO:0000313" key="2">
    <source>
        <dbReference type="Proteomes" id="UP000238479"/>
    </source>
</evidence>
<sequence length="42" mass="4887">MLLYAASQSYQYLSRDLFIDLNVIRASVCTWFKGKKIPGILY</sequence>
<dbReference type="Proteomes" id="UP000238479">
    <property type="component" value="Chromosome 6"/>
</dbReference>
<comment type="caution">
    <text evidence="1">The sequence shown here is derived from an EMBL/GenBank/DDBJ whole genome shotgun (WGS) entry which is preliminary data.</text>
</comment>
<name>A0A2P6PQL5_ROSCH</name>
<evidence type="ECO:0000313" key="1">
    <source>
        <dbReference type="EMBL" id="PRQ24218.1"/>
    </source>
</evidence>
<accession>A0A2P6PQL5</accession>